<keyword evidence="2" id="KW-0472">Membrane</keyword>
<feature type="compositionally biased region" description="Basic and acidic residues" evidence="1">
    <location>
        <begin position="1"/>
        <end position="20"/>
    </location>
</feature>
<dbReference type="EMBL" id="CAXLJM020000057">
    <property type="protein sequence ID" value="CAL8118242.1"/>
    <property type="molecule type" value="Genomic_DNA"/>
</dbReference>
<protein>
    <submittedName>
        <fullName evidence="3">Uncharacterized protein</fullName>
    </submittedName>
</protein>
<sequence length="60" mass="6699">MTIRVAKEPSEEDQRDKLTPEEQEDADVGTAVAKAGIIALIVGIFLRIMMIFRGRKPKSK</sequence>
<name>A0ABP1R373_9HEXA</name>
<proteinExistence type="predicted"/>
<keyword evidence="2" id="KW-1133">Transmembrane helix</keyword>
<evidence type="ECO:0000256" key="2">
    <source>
        <dbReference type="SAM" id="Phobius"/>
    </source>
</evidence>
<evidence type="ECO:0000313" key="4">
    <source>
        <dbReference type="Proteomes" id="UP001642540"/>
    </source>
</evidence>
<feature type="region of interest" description="Disordered" evidence="1">
    <location>
        <begin position="1"/>
        <end position="27"/>
    </location>
</feature>
<evidence type="ECO:0000313" key="3">
    <source>
        <dbReference type="EMBL" id="CAL8118242.1"/>
    </source>
</evidence>
<feature type="transmembrane region" description="Helical" evidence="2">
    <location>
        <begin position="31"/>
        <end position="52"/>
    </location>
</feature>
<reference evidence="3 4" key="1">
    <citation type="submission" date="2024-08" db="EMBL/GenBank/DDBJ databases">
        <authorList>
            <person name="Cucini C."/>
            <person name="Frati F."/>
        </authorList>
    </citation>
    <scope>NUCLEOTIDE SEQUENCE [LARGE SCALE GENOMIC DNA]</scope>
</reference>
<keyword evidence="2" id="KW-0812">Transmembrane</keyword>
<evidence type="ECO:0000256" key="1">
    <source>
        <dbReference type="SAM" id="MobiDB-lite"/>
    </source>
</evidence>
<accession>A0ABP1R373</accession>
<comment type="caution">
    <text evidence="3">The sequence shown here is derived from an EMBL/GenBank/DDBJ whole genome shotgun (WGS) entry which is preliminary data.</text>
</comment>
<dbReference type="Proteomes" id="UP001642540">
    <property type="component" value="Unassembled WGS sequence"/>
</dbReference>
<gene>
    <name evidence="3" type="ORF">ODALV1_LOCUS18047</name>
</gene>
<organism evidence="3 4">
    <name type="scientific">Orchesella dallaii</name>
    <dbReference type="NCBI Taxonomy" id="48710"/>
    <lineage>
        <taxon>Eukaryota</taxon>
        <taxon>Metazoa</taxon>
        <taxon>Ecdysozoa</taxon>
        <taxon>Arthropoda</taxon>
        <taxon>Hexapoda</taxon>
        <taxon>Collembola</taxon>
        <taxon>Entomobryomorpha</taxon>
        <taxon>Entomobryoidea</taxon>
        <taxon>Orchesellidae</taxon>
        <taxon>Orchesellinae</taxon>
        <taxon>Orchesella</taxon>
    </lineage>
</organism>
<keyword evidence="4" id="KW-1185">Reference proteome</keyword>